<dbReference type="Pfam" id="PF07714">
    <property type="entry name" value="PK_Tyr_Ser-Thr"/>
    <property type="match status" value="1"/>
</dbReference>
<dbReference type="SUPFAM" id="SSF56112">
    <property type="entry name" value="Protein kinase-like (PK-like)"/>
    <property type="match status" value="1"/>
</dbReference>
<evidence type="ECO:0000313" key="4">
    <source>
        <dbReference type="EMBL" id="KAF5359886.1"/>
    </source>
</evidence>
<evidence type="ECO:0000256" key="1">
    <source>
        <dbReference type="PIRSR" id="PIRSR000615-1"/>
    </source>
</evidence>
<keyword evidence="5" id="KW-1185">Reference proteome</keyword>
<protein>
    <recommendedName>
        <fullName evidence="3">Protein kinase domain-containing protein</fullName>
    </recommendedName>
</protein>
<dbReference type="GO" id="GO:0005524">
    <property type="term" value="F:ATP binding"/>
    <property type="evidence" value="ECO:0007669"/>
    <property type="project" value="InterPro"/>
</dbReference>
<dbReference type="InterPro" id="IPR051681">
    <property type="entry name" value="Ser/Thr_Kinases-Pseudokinases"/>
</dbReference>
<dbReference type="EMBL" id="JAACJO010000004">
    <property type="protein sequence ID" value="KAF5359886.1"/>
    <property type="molecule type" value="Genomic_DNA"/>
</dbReference>
<sequence length="302" mass="33506">MTSGSSLPPNHITSPELLEKQGYLDLTGKINRTEDKFPAHTGGYSDVYTGYLVADPSYKVAIKVFRTTDKPDDIEKIRRWLNREAIVWHKLKHENVLIFLGLAPDLGRLEACPALISPYCTNGTVGDYIRISNPPVETRVSLVREILGVARGLEYLHEQNVIHGDLKPSNVLMSDKNVPLVCDFGRSLVLDMRGFTTKPAGTARYLAPELVEGLVTPNKQTDVCAFALTAFEIWTGSPPFSEILSDTAVIVCIIKGNMLQLPSPSPAFADRLWPILSPCFSTTPENRPVIQELVQKLETYVQ</sequence>
<feature type="binding site" evidence="2">
    <location>
        <position position="183"/>
    </location>
    <ligand>
        <name>Mg(2+)</name>
        <dbReference type="ChEBI" id="CHEBI:18420"/>
    </ligand>
</feature>
<dbReference type="SMART" id="SM00220">
    <property type="entry name" value="S_TKc"/>
    <property type="match status" value="1"/>
</dbReference>
<dbReference type="PANTHER" id="PTHR44329">
    <property type="entry name" value="SERINE/THREONINE-PROTEIN KINASE TNNI3K-RELATED"/>
    <property type="match status" value="1"/>
</dbReference>
<feature type="active site" description="Proton acceptor" evidence="1">
    <location>
        <position position="165"/>
    </location>
</feature>
<proteinExistence type="predicted"/>
<organism evidence="4 5">
    <name type="scientific">Leucocoprinus leucothites</name>
    <dbReference type="NCBI Taxonomy" id="201217"/>
    <lineage>
        <taxon>Eukaryota</taxon>
        <taxon>Fungi</taxon>
        <taxon>Dikarya</taxon>
        <taxon>Basidiomycota</taxon>
        <taxon>Agaricomycotina</taxon>
        <taxon>Agaricomycetes</taxon>
        <taxon>Agaricomycetidae</taxon>
        <taxon>Agaricales</taxon>
        <taxon>Agaricineae</taxon>
        <taxon>Agaricaceae</taxon>
        <taxon>Leucocoprinus</taxon>
    </lineage>
</organism>
<name>A0A8H5LJR5_9AGAR</name>
<evidence type="ECO:0000259" key="3">
    <source>
        <dbReference type="PROSITE" id="PS50011"/>
    </source>
</evidence>
<dbReference type="Gene3D" id="1.10.510.10">
    <property type="entry name" value="Transferase(Phosphotransferase) domain 1"/>
    <property type="match status" value="1"/>
</dbReference>
<dbReference type="PROSITE" id="PS00108">
    <property type="entry name" value="PROTEIN_KINASE_ST"/>
    <property type="match status" value="1"/>
</dbReference>
<dbReference type="InterPro" id="IPR001245">
    <property type="entry name" value="Ser-Thr/Tyr_kinase_cat_dom"/>
</dbReference>
<dbReference type="Proteomes" id="UP000559027">
    <property type="component" value="Unassembled WGS sequence"/>
</dbReference>
<accession>A0A8H5LJR5</accession>
<feature type="domain" description="Protein kinase" evidence="3">
    <location>
        <begin position="33"/>
        <end position="301"/>
    </location>
</feature>
<dbReference type="GO" id="GO:0046872">
    <property type="term" value="F:metal ion binding"/>
    <property type="evidence" value="ECO:0007669"/>
    <property type="project" value="UniProtKB-KW"/>
</dbReference>
<dbReference type="OrthoDB" id="3260205at2759"/>
<gene>
    <name evidence="4" type="ORF">D9756_002941</name>
</gene>
<reference evidence="4 5" key="1">
    <citation type="journal article" date="2020" name="ISME J.">
        <title>Uncovering the hidden diversity of litter-decomposition mechanisms in mushroom-forming fungi.</title>
        <authorList>
            <person name="Floudas D."/>
            <person name="Bentzer J."/>
            <person name="Ahren D."/>
            <person name="Johansson T."/>
            <person name="Persson P."/>
            <person name="Tunlid A."/>
        </authorList>
    </citation>
    <scope>NUCLEOTIDE SEQUENCE [LARGE SCALE GENOMIC DNA]</scope>
    <source>
        <strain evidence="4 5">CBS 146.42</strain>
    </source>
</reference>
<comment type="caution">
    <text evidence="4">The sequence shown here is derived from an EMBL/GenBank/DDBJ whole genome shotgun (WGS) entry which is preliminary data.</text>
</comment>
<dbReference type="InterPro" id="IPR008271">
    <property type="entry name" value="Ser/Thr_kinase_AS"/>
</dbReference>
<feature type="binding site" evidence="2">
    <location>
        <position position="170"/>
    </location>
    <ligand>
        <name>Mg(2+)</name>
        <dbReference type="ChEBI" id="CHEBI:18420"/>
    </ligand>
</feature>
<dbReference type="PROSITE" id="PS50011">
    <property type="entry name" value="PROTEIN_KINASE_DOM"/>
    <property type="match status" value="1"/>
</dbReference>
<evidence type="ECO:0000313" key="5">
    <source>
        <dbReference type="Proteomes" id="UP000559027"/>
    </source>
</evidence>
<dbReference type="PANTHER" id="PTHR44329:SF261">
    <property type="entry name" value="ZINC FINGER CONTAINING PROTEIN KINASE-RELATED"/>
    <property type="match status" value="1"/>
</dbReference>
<keyword evidence="2" id="KW-0460">Magnesium</keyword>
<dbReference type="InterPro" id="IPR011009">
    <property type="entry name" value="Kinase-like_dom_sf"/>
</dbReference>
<dbReference type="InterPro" id="IPR000719">
    <property type="entry name" value="Prot_kinase_dom"/>
</dbReference>
<keyword evidence="2" id="KW-0479">Metal-binding</keyword>
<dbReference type="GO" id="GO:0004674">
    <property type="term" value="F:protein serine/threonine kinase activity"/>
    <property type="evidence" value="ECO:0007669"/>
    <property type="project" value="TreeGrafter"/>
</dbReference>
<evidence type="ECO:0000256" key="2">
    <source>
        <dbReference type="PIRSR" id="PIRSR000615-3"/>
    </source>
</evidence>
<dbReference type="AlphaFoldDB" id="A0A8H5LJR5"/>